<feature type="region of interest" description="Disordered" evidence="1">
    <location>
        <begin position="212"/>
        <end position="279"/>
    </location>
</feature>
<reference evidence="3" key="1">
    <citation type="submission" date="2016-01" db="EMBL/GenBank/DDBJ databases">
        <title>Reference transcriptome for the parasite Schistocephalus solidus: insights into the molecular evolution of parasitism.</title>
        <authorList>
            <person name="Hebert F.O."/>
            <person name="Grambauer S."/>
            <person name="Barber I."/>
            <person name="Landry C.R."/>
            <person name="Aubin-Horth N."/>
        </authorList>
    </citation>
    <scope>NUCLEOTIDE SEQUENCE</scope>
</reference>
<dbReference type="PANTHER" id="PTHR12505">
    <property type="entry name" value="PHD FINGER TRANSCRIPTION FACTOR"/>
    <property type="match status" value="1"/>
</dbReference>
<dbReference type="PROSITE" id="PS51038">
    <property type="entry name" value="BAH"/>
    <property type="match status" value="1"/>
</dbReference>
<dbReference type="GO" id="GO:0003682">
    <property type="term" value="F:chromatin binding"/>
    <property type="evidence" value="ECO:0007669"/>
    <property type="project" value="InterPro"/>
</dbReference>
<proteinExistence type="predicted"/>
<accession>A0A0X3Q0X1</accession>
<feature type="region of interest" description="Disordered" evidence="1">
    <location>
        <begin position="384"/>
        <end position="425"/>
    </location>
</feature>
<feature type="region of interest" description="Disordered" evidence="1">
    <location>
        <begin position="779"/>
        <end position="843"/>
    </location>
</feature>
<evidence type="ECO:0000313" key="3">
    <source>
        <dbReference type="EMBL" id="JAP57100.1"/>
    </source>
</evidence>
<evidence type="ECO:0000256" key="1">
    <source>
        <dbReference type="SAM" id="MobiDB-lite"/>
    </source>
</evidence>
<dbReference type="Pfam" id="PF21744">
    <property type="entry name" value="BAHCC1-like_Tudor"/>
    <property type="match status" value="1"/>
</dbReference>
<feature type="region of interest" description="Disordered" evidence="1">
    <location>
        <begin position="93"/>
        <end position="136"/>
    </location>
</feature>
<dbReference type="InterPro" id="IPR001025">
    <property type="entry name" value="BAH_dom"/>
</dbReference>
<feature type="non-terminal residue" evidence="3">
    <location>
        <position position="1"/>
    </location>
</feature>
<gene>
    <name evidence="3" type="primary">BAHC1</name>
    <name evidence="3" type="ORF">TR147466</name>
</gene>
<dbReference type="PANTHER" id="PTHR12505:SF22">
    <property type="entry name" value="BAH AND COILED-COIL DOMAIN-CONTAINING PROTEIN 1"/>
    <property type="match status" value="1"/>
</dbReference>
<dbReference type="InterPro" id="IPR043151">
    <property type="entry name" value="BAH_sf"/>
</dbReference>
<feature type="compositionally biased region" description="Low complexity" evidence="1">
    <location>
        <begin position="224"/>
        <end position="241"/>
    </location>
</feature>
<protein>
    <submittedName>
        <fullName evidence="3">BAH and coiled-coil domain-containing protein 1</fullName>
    </submittedName>
</protein>
<feature type="compositionally biased region" description="Polar residues" evidence="1">
    <location>
        <begin position="388"/>
        <end position="412"/>
    </location>
</feature>
<feature type="region of interest" description="Disordered" evidence="1">
    <location>
        <begin position="45"/>
        <end position="79"/>
    </location>
</feature>
<name>A0A0X3Q0X1_SCHSO</name>
<dbReference type="Gene3D" id="2.30.30.140">
    <property type="match status" value="1"/>
</dbReference>
<dbReference type="InterPro" id="IPR052429">
    <property type="entry name" value="BAH_domain_protein"/>
</dbReference>
<feature type="region of interest" description="Disordered" evidence="1">
    <location>
        <begin position="548"/>
        <end position="567"/>
    </location>
</feature>
<dbReference type="Gene3D" id="2.30.30.490">
    <property type="match status" value="1"/>
</dbReference>
<dbReference type="AlphaFoldDB" id="A0A0X3Q0X1"/>
<dbReference type="EMBL" id="GEEE01006125">
    <property type="protein sequence ID" value="JAP57100.1"/>
    <property type="molecule type" value="Transcribed_RNA"/>
</dbReference>
<dbReference type="InterPro" id="IPR048924">
    <property type="entry name" value="BAHCC1-like_Tudor"/>
</dbReference>
<feature type="compositionally biased region" description="Polar residues" evidence="1">
    <location>
        <begin position="242"/>
        <end position="263"/>
    </location>
</feature>
<feature type="compositionally biased region" description="Polar residues" evidence="1">
    <location>
        <begin position="58"/>
        <end position="78"/>
    </location>
</feature>
<feature type="region of interest" description="Disordered" evidence="1">
    <location>
        <begin position="1"/>
        <end position="26"/>
    </location>
</feature>
<feature type="domain" description="BAH" evidence="2">
    <location>
        <begin position="682"/>
        <end position="803"/>
    </location>
</feature>
<feature type="compositionally biased region" description="Basic residues" evidence="1">
    <location>
        <begin position="113"/>
        <end position="128"/>
    </location>
</feature>
<sequence length="888" mass="96330">AAAASSPSGAVPLGPEVWPPPRLIPPGYSNPSECPLSFLSLLTSIKTPSPPATDKSETSTQELVVDTSSSGLHTNDSGLHSLPDLGLSLNVSPAVASEPRSPPIPPLTSPSKFRGRRFSGSSHRRKSFSARTSQASQKISCQSDKYAATDTRWSVTGIADFPPKTFACASGVCGDEKGLTDTASSFSCPKEAQHAESLTVVVKGFSDECPDNTLSPSANGPIEATRATSSISPSTSSLTTADTFSPSIRATSTGGPSAEMSPSTKHHHESVLGLPEEDAEFRKPPTSVWVDAAAAHTWNHDEEQVEGLTRLPNPPAEPSILKLQRIDLDLSDLSDGLRILLIEDTHLRAGTLYSVASSEGEESHDFVDRRSALNRLFRIQLDGEKPVSTPSAAESGNRLSPGRSTASKTSALSPGPVSSFGRGTERRRQGEAILQAWQLPQQAVLEVIPAFTRQLPPGTRVCASWSEKLAAYLYPGKVSDKDSRSTSEPDSVCVSFDDGDEREVHISKIRILPDNFANLAELREAAAFPSPLSPENFARARHASASSALFKSSKRRPRQSVDRLNPVSSVVSEPGSLVCPVPRSQSMSLKRRRMRIRREISVDLDGPSQLVDIKAEDPCNVANEHVVEHENQSDLVDINGTSAANPAKVATPTILWKPKGKTRRRYQGMYCYRALERKTDGLRVFVGDVVEFNSGRNGTVYLGEVRQICYAPESSAPVVFASWFYYPDEAGPDGRLVEGWKGAIFSSSHTDENEAECIIGRVGVAPTLADFISANEEHLNRRAKKTSQRTRSDAPQTSDQELGKNTYRQPKPPSKRRRREATSQLVRKDFSPESSEEDQAEVPRYFVAGKFDPVGNRVLSWDADLARTLQLPSEVDNLTFTSSDPDHG</sequence>
<feature type="compositionally biased region" description="Low complexity" evidence="1">
    <location>
        <begin position="1"/>
        <end position="10"/>
    </location>
</feature>
<organism evidence="3">
    <name type="scientific">Schistocephalus solidus</name>
    <name type="common">Tapeworm</name>
    <dbReference type="NCBI Taxonomy" id="70667"/>
    <lineage>
        <taxon>Eukaryota</taxon>
        <taxon>Metazoa</taxon>
        <taxon>Spiralia</taxon>
        <taxon>Lophotrochozoa</taxon>
        <taxon>Platyhelminthes</taxon>
        <taxon>Cestoda</taxon>
        <taxon>Eucestoda</taxon>
        <taxon>Diphyllobothriidea</taxon>
        <taxon>Diphyllobothriidae</taxon>
        <taxon>Schistocephalus</taxon>
    </lineage>
</organism>
<evidence type="ECO:0000259" key="2">
    <source>
        <dbReference type="PROSITE" id="PS51038"/>
    </source>
</evidence>